<feature type="transmembrane region" description="Helical" evidence="1">
    <location>
        <begin position="7"/>
        <end position="27"/>
    </location>
</feature>
<protein>
    <recommendedName>
        <fullName evidence="3">Transmembrane protein</fullName>
    </recommendedName>
</protein>
<sequence>MSTYAPLSFVQFFFILLCGISVLDFGVDMNDDDDEENGLGFNEFFFGLTCDEDDEDPEDYNCENPYWNLFQFWGYCMIIVAILQLLKAISIENL</sequence>
<reference evidence="2" key="1">
    <citation type="journal article" date="2008" name="ISME J.">
        <title>Genomic patterns of recombination, clonal divergence and environment in marine microbial populations.</title>
        <authorList>
            <person name="Konstantinidis K.T."/>
            <person name="Delong E.F."/>
        </authorList>
    </citation>
    <scope>NUCLEOTIDE SEQUENCE</scope>
</reference>
<evidence type="ECO:0000313" key="2">
    <source>
        <dbReference type="EMBL" id="ABZ10101.1"/>
    </source>
</evidence>
<dbReference type="EMBL" id="EU016666">
    <property type="protein sequence ID" value="ABZ10101.1"/>
    <property type="molecule type" value="Genomic_DNA"/>
</dbReference>
<feature type="transmembrane region" description="Helical" evidence="1">
    <location>
        <begin position="66"/>
        <end position="86"/>
    </location>
</feature>
<proteinExistence type="predicted"/>
<gene>
    <name evidence="2" type="ORF">ALOHA_HF4000APKG10F17ctg1g1</name>
</gene>
<evidence type="ECO:0008006" key="3">
    <source>
        <dbReference type="Google" id="ProtNLM"/>
    </source>
</evidence>
<accession>B3TBZ2</accession>
<organism evidence="2">
    <name type="scientific">uncultured marine microorganism HF4000_APKG10F17</name>
    <dbReference type="NCBI Taxonomy" id="455558"/>
    <lineage>
        <taxon>unclassified sequences</taxon>
        <taxon>environmental samples</taxon>
    </lineage>
</organism>
<dbReference type="AlphaFoldDB" id="B3TBZ2"/>
<name>B3TBZ2_9ZZZZ</name>
<keyword evidence="1" id="KW-0472">Membrane</keyword>
<evidence type="ECO:0000256" key="1">
    <source>
        <dbReference type="SAM" id="Phobius"/>
    </source>
</evidence>
<keyword evidence="1" id="KW-1133">Transmembrane helix</keyword>
<keyword evidence="1" id="KW-0812">Transmembrane</keyword>